<dbReference type="Proteomes" id="UP000007264">
    <property type="component" value="Unassembled WGS sequence"/>
</dbReference>
<name>I0YKN8_COCSC</name>
<dbReference type="GO" id="GO:0005096">
    <property type="term" value="F:GTPase activator activity"/>
    <property type="evidence" value="ECO:0007669"/>
    <property type="project" value="TreeGrafter"/>
</dbReference>
<dbReference type="PANTHER" id="PTHR47219:SF20">
    <property type="entry name" value="TBC1 DOMAIN FAMILY MEMBER 2B"/>
    <property type="match status" value="1"/>
</dbReference>
<dbReference type="PANTHER" id="PTHR47219">
    <property type="entry name" value="RAB GTPASE-ACTIVATING PROTEIN 1-LIKE"/>
    <property type="match status" value="1"/>
</dbReference>
<sequence>MAPRVIRDTYGFALNCTEEQYITRQRCDEKQAHQAAKWAKYSDKKQLPKGEKLKKLCRKGIPPQCRPWVWLSLSGAAEKQREHIANYYDAMVHMGESASEFAHQIDLDLARTFPANDYMSTDEGQAALRRVLLAFSAHQPAVGYCQGMNYLAAMLLLALERSEENSFWLLVALIDDGGILYQGLYSQNLVGAHVEMRSLQELVDAKLPRLRQHLENLGCDMTIIATDWFLCLFSTSLPSETAIRCWDALLSEGAKVLYRVALALLKTHEDALLAQDNAGYVLREMKLASASMHDRDALLKVAFDGVGSMPMARIREVRSVKQAVVDVELARRGRSRSLREAVRDSERHAPFAAEGMASLADRIKNAYAARMARSIEHR</sequence>
<dbReference type="Gene3D" id="1.10.472.80">
    <property type="entry name" value="Ypt/Rab-GAP domain of gyp1p, domain 3"/>
    <property type="match status" value="1"/>
</dbReference>
<dbReference type="EMBL" id="AGSI01000021">
    <property type="protein sequence ID" value="EIE18957.1"/>
    <property type="molecule type" value="Genomic_DNA"/>
</dbReference>
<accession>I0YKN8</accession>
<dbReference type="GO" id="GO:0031267">
    <property type="term" value="F:small GTPase binding"/>
    <property type="evidence" value="ECO:0007669"/>
    <property type="project" value="TreeGrafter"/>
</dbReference>
<dbReference type="InterPro" id="IPR000195">
    <property type="entry name" value="Rab-GAP-TBC_dom"/>
</dbReference>
<comment type="caution">
    <text evidence="2">The sequence shown here is derived from an EMBL/GenBank/DDBJ whole genome shotgun (WGS) entry which is preliminary data.</text>
</comment>
<evidence type="ECO:0000259" key="1">
    <source>
        <dbReference type="PROSITE" id="PS50086"/>
    </source>
</evidence>
<gene>
    <name evidence="2" type="ORF">COCSUDRAFT_49128</name>
</gene>
<dbReference type="Gene3D" id="1.10.10.750">
    <property type="entry name" value="Ypt/Rab-GAP domain of gyp1p, domain 1"/>
    <property type="match status" value="1"/>
</dbReference>
<dbReference type="SMART" id="SM00164">
    <property type="entry name" value="TBC"/>
    <property type="match status" value="1"/>
</dbReference>
<dbReference type="AlphaFoldDB" id="I0YKN8"/>
<proteinExistence type="predicted"/>
<dbReference type="Gene3D" id="1.10.8.270">
    <property type="entry name" value="putative rabgap domain of human tbc1 domain family member 14 like domains"/>
    <property type="match status" value="1"/>
</dbReference>
<dbReference type="FunFam" id="1.10.8.270:FF:000016">
    <property type="entry name" value="TBC1 domain family member 2A"/>
    <property type="match status" value="1"/>
</dbReference>
<reference evidence="2 3" key="1">
    <citation type="journal article" date="2012" name="Genome Biol.">
        <title>The genome of the polar eukaryotic microalga coccomyxa subellipsoidea reveals traits of cold adaptation.</title>
        <authorList>
            <person name="Blanc G."/>
            <person name="Agarkova I."/>
            <person name="Grimwood J."/>
            <person name="Kuo A."/>
            <person name="Brueggeman A."/>
            <person name="Dunigan D."/>
            <person name="Gurnon J."/>
            <person name="Ladunga I."/>
            <person name="Lindquist E."/>
            <person name="Lucas S."/>
            <person name="Pangilinan J."/>
            <person name="Proschold T."/>
            <person name="Salamov A."/>
            <person name="Schmutz J."/>
            <person name="Weeks D."/>
            <person name="Yamada T."/>
            <person name="Claverie J.M."/>
            <person name="Grigoriev I."/>
            <person name="Van Etten J."/>
            <person name="Lomsadze A."/>
            <person name="Borodovsky M."/>
        </authorList>
    </citation>
    <scope>NUCLEOTIDE SEQUENCE [LARGE SCALE GENOMIC DNA]</scope>
    <source>
        <strain evidence="2 3">C-169</strain>
    </source>
</reference>
<dbReference type="RefSeq" id="XP_005643501.1">
    <property type="nucleotide sequence ID" value="XM_005643444.1"/>
</dbReference>
<organism evidence="2 3">
    <name type="scientific">Coccomyxa subellipsoidea (strain C-169)</name>
    <name type="common">Green microalga</name>
    <dbReference type="NCBI Taxonomy" id="574566"/>
    <lineage>
        <taxon>Eukaryota</taxon>
        <taxon>Viridiplantae</taxon>
        <taxon>Chlorophyta</taxon>
        <taxon>core chlorophytes</taxon>
        <taxon>Trebouxiophyceae</taxon>
        <taxon>Trebouxiophyceae incertae sedis</taxon>
        <taxon>Coccomyxaceae</taxon>
        <taxon>Coccomyxa</taxon>
        <taxon>Coccomyxa subellipsoidea</taxon>
    </lineage>
</organism>
<keyword evidence="3" id="KW-1185">Reference proteome</keyword>
<dbReference type="Pfam" id="PF00566">
    <property type="entry name" value="RabGAP-TBC"/>
    <property type="match status" value="1"/>
</dbReference>
<dbReference type="InterPro" id="IPR050302">
    <property type="entry name" value="Rab_GAP_TBC_domain"/>
</dbReference>
<dbReference type="PROSITE" id="PS50086">
    <property type="entry name" value="TBC_RABGAP"/>
    <property type="match status" value="1"/>
</dbReference>
<dbReference type="STRING" id="574566.I0YKN8"/>
<dbReference type="eggNOG" id="KOG2058">
    <property type="taxonomic scope" value="Eukaryota"/>
</dbReference>
<dbReference type="SUPFAM" id="SSF47923">
    <property type="entry name" value="Ypt/Rab-GAP domain of gyp1p"/>
    <property type="match status" value="2"/>
</dbReference>
<feature type="domain" description="Rab-GAP TBC" evidence="1">
    <location>
        <begin position="60"/>
        <end position="253"/>
    </location>
</feature>
<protein>
    <submittedName>
        <fullName evidence="2">TBC-domain-containing protein</fullName>
    </submittedName>
</protein>
<dbReference type="GeneID" id="17036907"/>
<evidence type="ECO:0000313" key="3">
    <source>
        <dbReference type="Proteomes" id="UP000007264"/>
    </source>
</evidence>
<evidence type="ECO:0000313" key="2">
    <source>
        <dbReference type="EMBL" id="EIE18957.1"/>
    </source>
</evidence>
<dbReference type="InterPro" id="IPR035969">
    <property type="entry name" value="Rab-GAP_TBC_sf"/>
</dbReference>
<dbReference type="KEGG" id="csl:COCSUDRAFT_49128"/>
<dbReference type="OrthoDB" id="294251at2759"/>